<accession>A0A0G0MC60</accession>
<evidence type="ECO:0000313" key="1">
    <source>
        <dbReference type="EMBL" id="KKR01604.1"/>
    </source>
</evidence>
<comment type="caution">
    <text evidence="1">The sequence shown here is derived from an EMBL/GenBank/DDBJ whole genome shotgun (WGS) entry which is preliminary data.</text>
</comment>
<sequence length="121" mass="13927">MENAEVISSYSRAQAIEDGILVDISNTSEAKEAGFKIPVALTRAVYSTIEEGIGINGQDRKGRLWDICFMATRAFRNFQEDKHLVPFEVLMLDKDTKMQTLKLWLTFNEYEGFTIMYPEDY</sequence>
<protein>
    <submittedName>
        <fullName evidence="1">Uncharacterized protein</fullName>
    </submittedName>
</protein>
<dbReference type="Pfam" id="PF20213">
    <property type="entry name" value="DUF6573"/>
    <property type="match status" value="1"/>
</dbReference>
<evidence type="ECO:0000313" key="2">
    <source>
        <dbReference type="Proteomes" id="UP000033881"/>
    </source>
</evidence>
<dbReference type="STRING" id="1618574.UT24_C0003G0011"/>
<dbReference type="Proteomes" id="UP000033881">
    <property type="component" value="Unassembled WGS sequence"/>
</dbReference>
<gene>
    <name evidence="1" type="ORF">UT24_C0003G0011</name>
</gene>
<reference evidence="1 2" key="1">
    <citation type="journal article" date="2015" name="Nature">
        <title>rRNA introns, odd ribosomes, and small enigmatic genomes across a large radiation of phyla.</title>
        <authorList>
            <person name="Brown C.T."/>
            <person name="Hug L.A."/>
            <person name="Thomas B.C."/>
            <person name="Sharon I."/>
            <person name="Castelle C.J."/>
            <person name="Singh A."/>
            <person name="Wilkins M.J."/>
            <person name="Williams K.H."/>
            <person name="Banfield J.F."/>
        </authorList>
    </citation>
    <scope>NUCLEOTIDE SEQUENCE [LARGE SCALE GENOMIC DNA]</scope>
</reference>
<dbReference type="AlphaFoldDB" id="A0A0G0MC60"/>
<proteinExistence type="predicted"/>
<dbReference type="InterPro" id="IPR046480">
    <property type="entry name" value="DUF6573"/>
</dbReference>
<organism evidence="1 2">
    <name type="scientific">Candidatus Woesebacteria bacterium GW2011_GWB1_39_12</name>
    <dbReference type="NCBI Taxonomy" id="1618574"/>
    <lineage>
        <taxon>Bacteria</taxon>
        <taxon>Candidatus Woeseibacteriota</taxon>
    </lineage>
</organism>
<dbReference type="EMBL" id="LBWB01000003">
    <property type="protein sequence ID" value="KKR01604.1"/>
    <property type="molecule type" value="Genomic_DNA"/>
</dbReference>
<name>A0A0G0MC60_9BACT</name>